<dbReference type="GO" id="GO:0008289">
    <property type="term" value="F:lipid binding"/>
    <property type="evidence" value="ECO:0007669"/>
    <property type="project" value="UniProtKB-KW"/>
</dbReference>
<evidence type="ECO:0000313" key="10">
    <source>
        <dbReference type="Proteomes" id="UP001328107"/>
    </source>
</evidence>
<dbReference type="PROSITE" id="PS51257">
    <property type="entry name" value="PROKAR_LIPOPROTEIN"/>
    <property type="match status" value="1"/>
</dbReference>
<keyword evidence="5 8" id="KW-0732">Signal</keyword>
<comment type="subcellular location">
    <subcellularLocation>
        <location evidence="1">Secreted</location>
    </subcellularLocation>
</comment>
<reference evidence="10" key="1">
    <citation type="submission" date="2022-10" db="EMBL/GenBank/DDBJ databases">
        <title>Genome assembly of Pristionchus species.</title>
        <authorList>
            <person name="Yoshida K."/>
            <person name="Sommer R.J."/>
        </authorList>
    </citation>
    <scope>NUCLEOTIDE SEQUENCE [LARGE SCALE GENOMIC DNA]</scope>
    <source>
        <strain evidence="10">RS5460</strain>
    </source>
</reference>
<dbReference type="Proteomes" id="UP001328107">
    <property type="component" value="Unassembled WGS sequence"/>
</dbReference>
<dbReference type="InterPro" id="IPR008632">
    <property type="entry name" value="Gp-FAR-1"/>
</dbReference>
<evidence type="ECO:0000256" key="4">
    <source>
        <dbReference type="ARBA" id="ARBA00022525"/>
    </source>
</evidence>
<evidence type="ECO:0000256" key="7">
    <source>
        <dbReference type="ARBA" id="ARBA00023121"/>
    </source>
</evidence>
<evidence type="ECO:0000256" key="2">
    <source>
        <dbReference type="ARBA" id="ARBA00006648"/>
    </source>
</evidence>
<feature type="chain" id="PRO_5042925857" description="Fatty-acid and retinol-binding protein 1" evidence="8">
    <location>
        <begin position="17"/>
        <end position="211"/>
    </location>
</feature>
<comment type="similarity">
    <text evidence="2">Belongs to the fatty-acid and retinol-binding protein (FARBP) family.</text>
</comment>
<keyword evidence="10" id="KW-1185">Reference proteome</keyword>
<keyword evidence="6" id="KW-0175">Coiled coil</keyword>
<dbReference type="AlphaFoldDB" id="A0AAN5D2Z0"/>
<evidence type="ECO:0000256" key="3">
    <source>
        <dbReference type="ARBA" id="ARBA00017453"/>
    </source>
</evidence>
<sequence>MRLLACLFLLMAFASCRWMCRHDKIRARFGENINGTAAELIIAADAKRLGVEEEQYLEMCTVTSPQFWSEFRKADISFEMHVESYEEEVNVRFNTTDEILPFMAKHLPLWNKFLIAKQELVQGTISQLDENGKQLVYKLHDSYLNGIVQMAQLGFSTNFVFDLVKKNVIHLLEATNDKQLYVLINDLPHVSKDAFEKVFCFETASRIAKFA</sequence>
<feature type="signal peptide" evidence="8">
    <location>
        <begin position="1"/>
        <end position="16"/>
    </location>
</feature>
<dbReference type="PANTHER" id="PTHR31418:SF7">
    <property type="entry name" value="FATTY-ACID AND RETINOL-BINDING PROTEIN 1"/>
    <property type="match status" value="1"/>
</dbReference>
<dbReference type="EMBL" id="BTRK01000005">
    <property type="protein sequence ID" value="GMR55583.1"/>
    <property type="molecule type" value="Genomic_DNA"/>
</dbReference>
<evidence type="ECO:0000256" key="1">
    <source>
        <dbReference type="ARBA" id="ARBA00004613"/>
    </source>
</evidence>
<evidence type="ECO:0000256" key="6">
    <source>
        <dbReference type="ARBA" id="ARBA00023054"/>
    </source>
</evidence>
<keyword evidence="4" id="KW-0964">Secreted</keyword>
<protein>
    <recommendedName>
        <fullName evidence="3">Fatty-acid and retinol-binding protein 1</fullName>
    </recommendedName>
</protein>
<evidence type="ECO:0000313" key="9">
    <source>
        <dbReference type="EMBL" id="GMR55583.1"/>
    </source>
</evidence>
<evidence type="ECO:0000256" key="8">
    <source>
        <dbReference type="SAM" id="SignalP"/>
    </source>
</evidence>
<name>A0AAN5D2Z0_9BILA</name>
<comment type="caution">
    <text evidence="9">The sequence shown here is derived from an EMBL/GenBank/DDBJ whole genome shotgun (WGS) entry which is preliminary data.</text>
</comment>
<accession>A0AAN5D2Z0</accession>
<organism evidence="9 10">
    <name type="scientific">Pristionchus mayeri</name>
    <dbReference type="NCBI Taxonomy" id="1317129"/>
    <lineage>
        <taxon>Eukaryota</taxon>
        <taxon>Metazoa</taxon>
        <taxon>Ecdysozoa</taxon>
        <taxon>Nematoda</taxon>
        <taxon>Chromadorea</taxon>
        <taxon>Rhabditida</taxon>
        <taxon>Rhabditina</taxon>
        <taxon>Diplogasteromorpha</taxon>
        <taxon>Diplogasteroidea</taxon>
        <taxon>Neodiplogasteridae</taxon>
        <taxon>Pristionchus</taxon>
    </lineage>
</organism>
<evidence type="ECO:0000256" key="5">
    <source>
        <dbReference type="ARBA" id="ARBA00022729"/>
    </source>
</evidence>
<proteinExistence type="inferred from homology"/>
<dbReference type="PANTHER" id="PTHR31418">
    <property type="entry name" value="FATTY-ACID AND RETINOL-BINDING PROTEIN 1"/>
    <property type="match status" value="1"/>
</dbReference>
<gene>
    <name evidence="9" type="ORF">PMAYCL1PPCAC_25778</name>
</gene>
<dbReference type="GO" id="GO:0005576">
    <property type="term" value="C:extracellular region"/>
    <property type="evidence" value="ECO:0007669"/>
    <property type="project" value="UniProtKB-SubCell"/>
</dbReference>
<keyword evidence="7" id="KW-0446">Lipid-binding</keyword>